<dbReference type="STRING" id="1166337.SAMN05192580_1110"/>
<dbReference type="GO" id="GO:0008641">
    <property type="term" value="F:ubiquitin-like modifier activating enzyme activity"/>
    <property type="evidence" value="ECO:0007669"/>
    <property type="project" value="InterPro"/>
</dbReference>
<proteinExistence type="inferred from homology"/>
<dbReference type="InterPro" id="IPR045886">
    <property type="entry name" value="ThiF/MoeB/HesA"/>
</dbReference>
<dbReference type="FunFam" id="3.40.50.720:FF:000080">
    <property type="entry name" value="Thiazole biosynthesis adenylyltransferase ThiF"/>
    <property type="match status" value="1"/>
</dbReference>
<dbReference type="InterPro" id="IPR035985">
    <property type="entry name" value="Ubiquitin-activating_enz"/>
</dbReference>
<dbReference type="RefSeq" id="WP_242653328.1">
    <property type="nucleotide sequence ID" value="NZ_FOZG01000001.1"/>
</dbReference>
<accession>A0A1I6JZ35</accession>
<dbReference type="InterPro" id="IPR000594">
    <property type="entry name" value="ThiF_NAD_FAD-bd"/>
</dbReference>
<evidence type="ECO:0000313" key="3">
    <source>
        <dbReference type="EMBL" id="SFR84232.1"/>
    </source>
</evidence>
<feature type="domain" description="THIF-type NAD/FAD binding fold" evidence="2">
    <location>
        <begin position="15"/>
        <end position="251"/>
    </location>
</feature>
<gene>
    <name evidence="3" type="ORF">SAMN05192580_1110</name>
</gene>
<dbReference type="Proteomes" id="UP000198824">
    <property type="component" value="Unassembled WGS sequence"/>
</dbReference>
<dbReference type="AlphaFoldDB" id="A0A1I6JZ35"/>
<dbReference type="GO" id="GO:0005829">
    <property type="term" value="C:cytosol"/>
    <property type="evidence" value="ECO:0007669"/>
    <property type="project" value="TreeGrafter"/>
</dbReference>
<dbReference type="GO" id="GO:0008146">
    <property type="term" value="F:sulfotransferase activity"/>
    <property type="evidence" value="ECO:0007669"/>
    <property type="project" value="TreeGrafter"/>
</dbReference>
<dbReference type="Pfam" id="PF00899">
    <property type="entry name" value="ThiF"/>
    <property type="match status" value="1"/>
</dbReference>
<keyword evidence="3" id="KW-0548">Nucleotidyltransferase</keyword>
<protein>
    <submittedName>
        <fullName evidence="3">Adenylyltransferase and sulfurtransferase</fullName>
    </submittedName>
</protein>
<dbReference type="SUPFAM" id="SSF69572">
    <property type="entry name" value="Activating enzymes of the ubiquitin-like proteins"/>
    <property type="match status" value="1"/>
</dbReference>
<dbReference type="CDD" id="cd00757">
    <property type="entry name" value="ThiF_MoeB_HesA_family"/>
    <property type="match status" value="1"/>
</dbReference>
<organism evidence="3 4">
    <name type="scientific">Sphingomonas jatrophae</name>
    <dbReference type="NCBI Taxonomy" id="1166337"/>
    <lineage>
        <taxon>Bacteria</taxon>
        <taxon>Pseudomonadati</taxon>
        <taxon>Pseudomonadota</taxon>
        <taxon>Alphaproteobacteria</taxon>
        <taxon>Sphingomonadales</taxon>
        <taxon>Sphingomonadaceae</taxon>
        <taxon>Sphingomonas</taxon>
    </lineage>
</organism>
<dbReference type="PANTHER" id="PTHR10953:SF102">
    <property type="entry name" value="ADENYLYLTRANSFERASE AND SULFURTRANSFERASE MOCS3"/>
    <property type="match status" value="1"/>
</dbReference>
<keyword evidence="4" id="KW-1185">Reference proteome</keyword>
<evidence type="ECO:0000256" key="1">
    <source>
        <dbReference type="ARBA" id="ARBA00009919"/>
    </source>
</evidence>
<keyword evidence="3" id="KW-0808">Transferase</keyword>
<dbReference type="Gene3D" id="3.40.50.720">
    <property type="entry name" value="NAD(P)-binding Rossmann-like Domain"/>
    <property type="match status" value="1"/>
</dbReference>
<dbReference type="GO" id="GO:0004792">
    <property type="term" value="F:thiosulfate-cyanide sulfurtransferase activity"/>
    <property type="evidence" value="ECO:0007669"/>
    <property type="project" value="TreeGrafter"/>
</dbReference>
<sequence>MSRSNSLSDDQLDRYARHIVLREIGGEGQRRLLGATVAIVGAGGIGSPVIQYLAAAGVGTLRVIDDDTVARSNLQRQTLFATRDVGSGKVAMAANVVQRLNPDVRIDGRPQRLEADNATALLEGADVVLDGSDSFATRLIVSDAATALRIPLVSAAVGQFEGQLAVYRGWEAGAPCYRCLVGEAPEGPDVSCADQGVLGALTGVIGSLAAVEAVRAIVPFGADPVGRLLIVDALAFRFRTITLGKDPGCRCAA</sequence>
<reference evidence="3 4" key="1">
    <citation type="submission" date="2016-10" db="EMBL/GenBank/DDBJ databases">
        <authorList>
            <person name="de Groot N.N."/>
        </authorList>
    </citation>
    <scope>NUCLEOTIDE SEQUENCE [LARGE SCALE GENOMIC DNA]</scope>
    <source>
        <strain evidence="3 4">S5-249</strain>
    </source>
</reference>
<dbReference type="PANTHER" id="PTHR10953">
    <property type="entry name" value="UBIQUITIN-ACTIVATING ENZYME E1"/>
    <property type="match status" value="1"/>
</dbReference>
<evidence type="ECO:0000313" key="4">
    <source>
        <dbReference type="Proteomes" id="UP000198824"/>
    </source>
</evidence>
<dbReference type="GO" id="GO:0016779">
    <property type="term" value="F:nucleotidyltransferase activity"/>
    <property type="evidence" value="ECO:0007669"/>
    <property type="project" value="UniProtKB-KW"/>
</dbReference>
<name>A0A1I6JZ35_9SPHN</name>
<evidence type="ECO:0000259" key="2">
    <source>
        <dbReference type="Pfam" id="PF00899"/>
    </source>
</evidence>
<dbReference type="EMBL" id="FOZG01000001">
    <property type="protein sequence ID" value="SFR84232.1"/>
    <property type="molecule type" value="Genomic_DNA"/>
</dbReference>
<comment type="similarity">
    <text evidence="1">Belongs to the HesA/MoeB/ThiF family.</text>
</comment>
<dbReference type="NCBIfam" id="NF004281">
    <property type="entry name" value="PRK05690.1"/>
    <property type="match status" value="1"/>
</dbReference>